<keyword evidence="3" id="KW-1185">Reference proteome</keyword>
<dbReference type="KEGG" id="thac:CSC3H3_14080"/>
<evidence type="ECO:0000313" key="1">
    <source>
        <dbReference type="EMBL" id="AUG53717.1"/>
    </source>
</evidence>
<dbReference type="EMBL" id="CP024199">
    <property type="protein sequence ID" value="AUG53717.1"/>
    <property type="molecule type" value="Genomic_DNA"/>
</dbReference>
<evidence type="ECO:0000313" key="2">
    <source>
        <dbReference type="EMBL" id="PKR54861.1"/>
    </source>
</evidence>
<dbReference type="RefSeq" id="WP_101264704.1">
    <property type="nucleotide sequence ID" value="NZ_CP024199.1"/>
</dbReference>
<dbReference type="OrthoDB" id="7359108at2"/>
<organism evidence="2 4">
    <name type="scientific">Thalassospira marina</name>
    <dbReference type="NCBI Taxonomy" id="2048283"/>
    <lineage>
        <taxon>Bacteria</taxon>
        <taxon>Pseudomonadati</taxon>
        <taxon>Pseudomonadota</taxon>
        <taxon>Alphaproteobacteria</taxon>
        <taxon>Rhodospirillales</taxon>
        <taxon>Thalassospiraceae</taxon>
        <taxon>Thalassospira</taxon>
    </lineage>
</organism>
<reference evidence="1 3" key="2">
    <citation type="submission" date="2017-10" db="EMBL/GenBank/DDBJ databases">
        <title>Biodiversity and function of Thalassospira species in the particle-attached aromatic-hydrocarbon-degrading consortia from the surface seawater of the China South Sea.</title>
        <authorList>
            <person name="Dong C."/>
            <person name="Liu R."/>
            <person name="Shao Z."/>
        </authorList>
    </citation>
    <scope>NUCLEOTIDE SEQUENCE [LARGE SCALE GENOMIC DNA]</scope>
    <source>
        <strain evidence="1 3">CSC3H3</strain>
    </source>
</reference>
<accession>A0A2N3KWA2</accession>
<protein>
    <submittedName>
        <fullName evidence="2">Uncharacterized protein</fullName>
    </submittedName>
</protein>
<dbReference type="AlphaFoldDB" id="A0A2N3KWA2"/>
<sequence length="91" mass="9754">MSWVEHFALGGILVFAATLSLLAASNILHDPQNSPVMAHSSGTPMYNFDKLHRTSTQACLSGCEMMVVRRAQAPIGHNASADLVAADFQVK</sequence>
<dbReference type="Proteomes" id="UP000233458">
    <property type="component" value="Chromosome"/>
</dbReference>
<reference evidence="2 4" key="1">
    <citation type="submission" date="2017-09" db="EMBL/GenBank/DDBJ databases">
        <title>Biodiversity and function of Thalassospira species in the particle-attached aromatic-hydrocarbon-degrading consortia from the surface seawater of the South China Sea.</title>
        <authorList>
            <person name="Dong C."/>
            <person name="Liu R."/>
            <person name="Shao Z."/>
        </authorList>
    </citation>
    <scope>NUCLEOTIDE SEQUENCE [LARGE SCALE GENOMIC DNA]</scope>
    <source>
        <strain evidence="2 4">CSC1P2</strain>
    </source>
</reference>
<evidence type="ECO:0000313" key="4">
    <source>
        <dbReference type="Proteomes" id="UP000233597"/>
    </source>
</evidence>
<dbReference type="Proteomes" id="UP000233597">
    <property type="component" value="Unassembled WGS sequence"/>
</dbReference>
<evidence type="ECO:0000313" key="3">
    <source>
        <dbReference type="Proteomes" id="UP000233458"/>
    </source>
</evidence>
<dbReference type="EMBL" id="NWTK01000003">
    <property type="protein sequence ID" value="PKR54861.1"/>
    <property type="molecule type" value="Genomic_DNA"/>
</dbReference>
<proteinExistence type="predicted"/>
<name>A0A2N3KWA2_9PROT</name>
<gene>
    <name evidence="2" type="ORF">COO20_05505</name>
    <name evidence="1" type="ORF">CSC3H3_14080</name>
</gene>